<keyword evidence="9 12" id="KW-0413">Isomerase</keyword>
<comment type="cofactor">
    <cofactor evidence="11 12">
        <name>Zn(2+)</name>
        <dbReference type="ChEBI" id="CHEBI:29105"/>
    </cofactor>
    <text evidence="11 12">Binds 1 zinc ion per subunit.</text>
</comment>
<name>A0AAD4C0L7_BOLED</name>
<dbReference type="Pfam" id="PF20512">
    <property type="entry name" value="PMI_typeI_hel"/>
    <property type="match status" value="1"/>
</dbReference>
<keyword evidence="19" id="KW-1185">Reference proteome</keyword>
<feature type="domain" description="Phosphomannose isomerase type I catalytic" evidence="16">
    <location>
        <begin position="9"/>
        <end position="156"/>
    </location>
</feature>
<dbReference type="Pfam" id="PF20511">
    <property type="entry name" value="PMI_typeI_cat"/>
    <property type="match status" value="1"/>
</dbReference>
<evidence type="ECO:0000256" key="12">
    <source>
        <dbReference type="RuleBase" id="RU000611"/>
    </source>
</evidence>
<evidence type="ECO:0000259" key="15">
    <source>
        <dbReference type="Pfam" id="PF01238"/>
    </source>
</evidence>
<evidence type="ECO:0000256" key="13">
    <source>
        <dbReference type="RuleBase" id="RU004189"/>
    </source>
</evidence>
<keyword evidence="8 11" id="KW-0862">Zinc</keyword>
<dbReference type="CDD" id="cd07011">
    <property type="entry name" value="cupin_PMI_type_I_N"/>
    <property type="match status" value="1"/>
</dbReference>
<evidence type="ECO:0000256" key="3">
    <source>
        <dbReference type="ARBA" id="ARBA00004666"/>
    </source>
</evidence>
<dbReference type="InterPro" id="IPR016305">
    <property type="entry name" value="Mannose-6-P_Isomerase"/>
</dbReference>
<keyword evidence="7 11" id="KW-0479">Metal-binding</keyword>
<comment type="function">
    <text evidence="2">Involved in the synthesis of the GDP-mannose and dolichol-phosphate-mannose required for a number of critical mannosyl transfer reactions.</text>
</comment>
<sequence length="413" mass="44530">MSSTTEPVFLIAPTLQKYDWGKVGNQSKVAQLAAGADIPGFVLDNSARYAELWMGTHVKSPSGVVGSSSSLPDILAANPHLIGSEVSHKFPTSRGNLPFLFKVLSINKALSIQTHPDKKTAEQLHASQPSVYTDDNHKPEMAIALTDFRGLCGFLPIPDIKTHLRNMPELRALVSEPVADRFLSAEGPEEREQLQTLFSALMQADPDAVKAQLSRLTARYRTEYEPSDIKDLVLGLNEQYPGDVGVFCPFMLNYVKLETGQAIFLGAGEPHAYISGDIMECMANSDNVIRAGLTPKPKDIPNLLAGLTYKAAPWSNHMVQPSTSSNSATMTYDPPVQDFTVLALNLVQGGSESQSAINGPSIAIATEGGGFIKWGKDGKSLVLQPGSVVFIGANVPVSFNALQTLTVFRAYVD</sequence>
<dbReference type="Gene3D" id="1.10.441.10">
    <property type="entry name" value="Phosphomannose Isomerase, domain 2"/>
    <property type="match status" value="1"/>
</dbReference>
<evidence type="ECO:0000256" key="4">
    <source>
        <dbReference type="ARBA" id="ARBA00010772"/>
    </source>
</evidence>
<dbReference type="PROSITE" id="PS00965">
    <property type="entry name" value="PMI_I_1"/>
    <property type="match status" value="1"/>
</dbReference>
<evidence type="ECO:0000256" key="1">
    <source>
        <dbReference type="ARBA" id="ARBA00000757"/>
    </source>
</evidence>
<comment type="catalytic activity">
    <reaction evidence="1 12">
        <text>D-mannose 6-phosphate = D-fructose 6-phosphate</text>
        <dbReference type="Rhea" id="RHEA:12356"/>
        <dbReference type="ChEBI" id="CHEBI:58735"/>
        <dbReference type="ChEBI" id="CHEBI:61527"/>
        <dbReference type="EC" id="5.3.1.8"/>
    </reaction>
</comment>
<protein>
    <recommendedName>
        <fullName evidence="6 12">Mannose-6-phosphate isomerase</fullName>
        <ecNumber evidence="5 12">5.3.1.8</ecNumber>
    </recommendedName>
</protein>
<dbReference type="Gene3D" id="2.60.120.10">
    <property type="entry name" value="Jelly Rolls"/>
    <property type="match status" value="2"/>
</dbReference>
<reference evidence="18" key="1">
    <citation type="submission" date="2019-10" db="EMBL/GenBank/DDBJ databases">
        <authorList>
            <consortium name="DOE Joint Genome Institute"/>
            <person name="Kuo A."/>
            <person name="Miyauchi S."/>
            <person name="Kiss E."/>
            <person name="Drula E."/>
            <person name="Kohler A."/>
            <person name="Sanchez-Garcia M."/>
            <person name="Andreopoulos B."/>
            <person name="Barry K.W."/>
            <person name="Bonito G."/>
            <person name="Buee M."/>
            <person name="Carver A."/>
            <person name="Chen C."/>
            <person name="Cichocki N."/>
            <person name="Clum A."/>
            <person name="Culley D."/>
            <person name="Crous P.W."/>
            <person name="Fauchery L."/>
            <person name="Girlanda M."/>
            <person name="Hayes R."/>
            <person name="Keri Z."/>
            <person name="LaButti K."/>
            <person name="Lipzen A."/>
            <person name="Lombard V."/>
            <person name="Magnuson J."/>
            <person name="Maillard F."/>
            <person name="Morin E."/>
            <person name="Murat C."/>
            <person name="Nolan M."/>
            <person name="Ohm R."/>
            <person name="Pangilinan J."/>
            <person name="Pereira M."/>
            <person name="Perotto S."/>
            <person name="Peter M."/>
            <person name="Riley R."/>
            <person name="Sitrit Y."/>
            <person name="Stielow B."/>
            <person name="Szollosi G."/>
            <person name="Zifcakova L."/>
            <person name="Stursova M."/>
            <person name="Spatafora J.W."/>
            <person name="Tedersoo L."/>
            <person name="Vaario L.-M."/>
            <person name="Yamada A."/>
            <person name="Yan M."/>
            <person name="Wang P."/>
            <person name="Xu J."/>
            <person name="Bruns T."/>
            <person name="Baldrian P."/>
            <person name="Vilgalys R."/>
            <person name="Henrissat B."/>
            <person name="Grigoriev I.V."/>
            <person name="Hibbett D."/>
            <person name="Nagy L.G."/>
            <person name="Martin F.M."/>
        </authorList>
    </citation>
    <scope>NUCLEOTIDE SEQUENCE</scope>
    <source>
        <strain evidence="18">BED1</strain>
    </source>
</reference>
<dbReference type="PROSITE" id="PS00966">
    <property type="entry name" value="PMI_I_2"/>
    <property type="match status" value="1"/>
</dbReference>
<comment type="similarity">
    <text evidence="4 13">Belongs to the mannose-6-phosphate isomerase type 1 family.</text>
</comment>
<evidence type="ECO:0000256" key="7">
    <source>
        <dbReference type="ARBA" id="ARBA00022723"/>
    </source>
</evidence>
<dbReference type="EMBL" id="WHUW01000006">
    <property type="protein sequence ID" value="KAF8444670.1"/>
    <property type="molecule type" value="Genomic_DNA"/>
</dbReference>
<proteinExistence type="inferred from homology"/>
<dbReference type="AlphaFoldDB" id="A0AAD4C0L7"/>
<dbReference type="SUPFAM" id="SSF51182">
    <property type="entry name" value="RmlC-like cupins"/>
    <property type="match status" value="1"/>
</dbReference>
<evidence type="ECO:0000259" key="16">
    <source>
        <dbReference type="Pfam" id="PF20511"/>
    </source>
</evidence>
<feature type="domain" description="Phosphomannose isomerase type I helical insertion" evidence="17">
    <location>
        <begin position="188"/>
        <end position="252"/>
    </location>
</feature>
<dbReference type="InterPro" id="IPR046456">
    <property type="entry name" value="PMI_typeI_C"/>
</dbReference>
<evidence type="ECO:0000256" key="2">
    <source>
        <dbReference type="ARBA" id="ARBA00002564"/>
    </source>
</evidence>
<reference evidence="18" key="2">
    <citation type="journal article" date="2020" name="Nat. Commun.">
        <title>Large-scale genome sequencing of mycorrhizal fungi provides insights into the early evolution of symbiotic traits.</title>
        <authorList>
            <person name="Miyauchi S."/>
            <person name="Kiss E."/>
            <person name="Kuo A."/>
            <person name="Drula E."/>
            <person name="Kohler A."/>
            <person name="Sanchez-Garcia M."/>
            <person name="Morin E."/>
            <person name="Andreopoulos B."/>
            <person name="Barry K.W."/>
            <person name="Bonito G."/>
            <person name="Buee M."/>
            <person name="Carver A."/>
            <person name="Chen C."/>
            <person name="Cichocki N."/>
            <person name="Clum A."/>
            <person name="Culley D."/>
            <person name="Crous P.W."/>
            <person name="Fauchery L."/>
            <person name="Girlanda M."/>
            <person name="Hayes R.D."/>
            <person name="Keri Z."/>
            <person name="LaButti K."/>
            <person name="Lipzen A."/>
            <person name="Lombard V."/>
            <person name="Magnuson J."/>
            <person name="Maillard F."/>
            <person name="Murat C."/>
            <person name="Nolan M."/>
            <person name="Ohm R.A."/>
            <person name="Pangilinan J."/>
            <person name="Pereira M.F."/>
            <person name="Perotto S."/>
            <person name="Peter M."/>
            <person name="Pfister S."/>
            <person name="Riley R."/>
            <person name="Sitrit Y."/>
            <person name="Stielow J.B."/>
            <person name="Szollosi G."/>
            <person name="Zifcakova L."/>
            <person name="Stursova M."/>
            <person name="Spatafora J.W."/>
            <person name="Tedersoo L."/>
            <person name="Vaario L.M."/>
            <person name="Yamada A."/>
            <person name="Yan M."/>
            <person name="Wang P."/>
            <person name="Xu J."/>
            <person name="Bruns T."/>
            <person name="Baldrian P."/>
            <person name="Vilgalys R."/>
            <person name="Dunand C."/>
            <person name="Henrissat B."/>
            <person name="Grigoriev I.V."/>
            <person name="Hibbett D."/>
            <person name="Nagy L.G."/>
            <person name="Martin F.M."/>
        </authorList>
    </citation>
    <scope>NUCLEOTIDE SEQUENCE</scope>
    <source>
        <strain evidence="18">BED1</strain>
    </source>
</reference>
<dbReference type="InterPro" id="IPR046457">
    <property type="entry name" value="PMI_typeI_cat"/>
</dbReference>
<dbReference type="EC" id="5.3.1.8" evidence="5 12"/>
<dbReference type="GO" id="GO:0004476">
    <property type="term" value="F:mannose-6-phosphate isomerase activity"/>
    <property type="evidence" value="ECO:0007669"/>
    <property type="project" value="UniProtKB-EC"/>
</dbReference>
<dbReference type="InterPro" id="IPR001250">
    <property type="entry name" value="Man6P_Isoase-1"/>
</dbReference>
<dbReference type="PANTHER" id="PTHR10309">
    <property type="entry name" value="MANNOSE-6-PHOSPHATE ISOMERASE"/>
    <property type="match status" value="1"/>
</dbReference>
<dbReference type="InterPro" id="IPR046458">
    <property type="entry name" value="PMI_typeI_hel"/>
</dbReference>
<feature type="binding site" evidence="11">
    <location>
        <position position="113"/>
    </location>
    <ligand>
        <name>Zn(2+)</name>
        <dbReference type="ChEBI" id="CHEBI:29105"/>
    </ligand>
</feature>
<feature type="domain" description="Phosphomannose isomerase type I C-terminal" evidence="15">
    <location>
        <begin position="332"/>
        <end position="375"/>
    </location>
</feature>
<evidence type="ECO:0000259" key="17">
    <source>
        <dbReference type="Pfam" id="PF20512"/>
    </source>
</evidence>
<comment type="pathway">
    <text evidence="3 14">Nucleotide-sugar biosynthesis; GDP-alpha-D-mannose biosynthesis; alpha-D-mannose 1-phosphate from D-fructose 6-phosphate: step 1/2.</text>
</comment>
<evidence type="ECO:0000256" key="11">
    <source>
        <dbReference type="PIRSR" id="PIRSR001480-2"/>
    </source>
</evidence>
<evidence type="ECO:0000313" key="19">
    <source>
        <dbReference type="Proteomes" id="UP001194468"/>
    </source>
</evidence>
<feature type="binding site" evidence="11">
    <location>
        <position position="140"/>
    </location>
    <ligand>
        <name>Zn(2+)</name>
        <dbReference type="ChEBI" id="CHEBI:29105"/>
    </ligand>
</feature>
<feature type="binding site" evidence="11">
    <location>
        <position position="115"/>
    </location>
    <ligand>
        <name>Zn(2+)</name>
        <dbReference type="ChEBI" id="CHEBI:29105"/>
    </ligand>
</feature>
<dbReference type="NCBIfam" id="TIGR00218">
    <property type="entry name" value="manA"/>
    <property type="match status" value="1"/>
</dbReference>
<dbReference type="GO" id="GO:0008270">
    <property type="term" value="F:zinc ion binding"/>
    <property type="evidence" value="ECO:0007669"/>
    <property type="project" value="InterPro"/>
</dbReference>
<dbReference type="PIRSF" id="PIRSF001480">
    <property type="entry name" value="Mannose-6-phosphate_isomerase"/>
    <property type="match status" value="1"/>
</dbReference>
<feature type="active site" evidence="10">
    <location>
        <position position="290"/>
    </location>
</feature>
<dbReference type="GO" id="GO:0005975">
    <property type="term" value="P:carbohydrate metabolic process"/>
    <property type="evidence" value="ECO:0007669"/>
    <property type="project" value="InterPro"/>
</dbReference>
<evidence type="ECO:0000313" key="18">
    <source>
        <dbReference type="EMBL" id="KAF8444670.1"/>
    </source>
</evidence>
<dbReference type="PANTHER" id="PTHR10309:SF0">
    <property type="entry name" value="MANNOSE-6-PHOSPHATE ISOMERASE"/>
    <property type="match status" value="1"/>
</dbReference>
<dbReference type="InterPro" id="IPR011051">
    <property type="entry name" value="RmlC_Cupin_sf"/>
</dbReference>
<evidence type="ECO:0000256" key="9">
    <source>
        <dbReference type="ARBA" id="ARBA00023235"/>
    </source>
</evidence>
<comment type="caution">
    <text evidence="18">The sequence shown here is derived from an EMBL/GenBank/DDBJ whole genome shotgun (WGS) entry which is preliminary data.</text>
</comment>
<accession>A0AAD4C0L7</accession>
<evidence type="ECO:0000256" key="5">
    <source>
        <dbReference type="ARBA" id="ARBA00011956"/>
    </source>
</evidence>
<feature type="binding site" evidence="11">
    <location>
        <position position="271"/>
    </location>
    <ligand>
        <name>Zn(2+)</name>
        <dbReference type="ChEBI" id="CHEBI:29105"/>
    </ligand>
</feature>
<evidence type="ECO:0000256" key="6">
    <source>
        <dbReference type="ARBA" id="ARBA00018236"/>
    </source>
</evidence>
<gene>
    <name evidence="18" type="ORF">L210DRAFT_3530466</name>
</gene>
<evidence type="ECO:0000256" key="10">
    <source>
        <dbReference type="PIRSR" id="PIRSR001480-1"/>
    </source>
</evidence>
<dbReference type="Proteomes" id="UP001194468">
    <property type="component" value="Unassembled WGS sequence"/>
</dbReference>
<dbReference type="Pfam" id="PF01238">
    <property type="entry name" value="PMI_typeI_C"/>
    <property type="match status" value="1"/>
</dbReference>
<dbReference type="InterPro" id="IPR014710">
    <property type="entry name" value="RmlC-like_jellyroll"/>
</dbReference>
<dbReference type="InterPro" id="IPR018050">
    <property type="entry name" value="Pmannose_isomerase-type1_CS"/>
</dbReference>
<organism evidence="18 19">
    <name type="scientific">Boletus edulis BED1</name>
    <dbReference type="NCBI Taxonomy" id="1328754"/>
    <lineage>
        <taxon>Eukaryota</taxon>
        <taxon>Fungi</taxon>
        <taxon>Dikarya</taxon>
        <taxon>Basidiomycota</taxon>
        <taxon>Agaricomycotina</taxon>
        <taxon>Agaricomycetes</taxon>
        <taxon>Agaricomycetidae</taxon>
        <taxon>Boletales</taxon>
        <taxon>Boletineae</taxon>
        <taxon>Boletaceae</taxon>
        <taxon>Boletoideae</taxon>
        <taxon>Boletus</taxon>
    </lineage>
</organism>
<evidence type="ECO:0000256" key="14">
    <source>
        <dbReference type="RuleBase" id="RU004248"/>
    </source>
</evidence>
<dbReference type="PRINTS" id="PR00714">
    <property type="entry name" value="MAN6PISMRASE"/>
</dbReference>
<evidence type="ECO:0000256" key="8">
    <source>
        <dbReference type="ARBA" id="ARBA00022833"/>
    </source>
</evidence>
<dbReference type="GO" id="GO:0005829">
    <property type="term" value="C:cytosol"/>
    <property type="evidence" value="ECO:0007669"/>
    <property type="project" value="TreeGrafter"/>
</dbReference>
<dbReference type="GO" id="GO:0009298">
    <property type="term" value="P:GDP-mannose biosynthetic process"/>
    <property type="evidence" value="ECO:0007669"/>
    <property type="project" value="InterPro"/>
</dbReference>